<dbReference type="Pfam" id="PF13476">
    <property type="entry name" value="AAA_23"/>
    <property type="match status" value="1"/>
</dbReference>
<dbReference type="Pfam" id="PF12532">
    <property type="entry name" value="DUF3732"/>
    <property type="match status" value="1"/>
</dbReference>
<dbReference type="Gene3D" id="3.40.50.300">
    <property type="entry name" value="P-loop containing nucleotide triphosphate hydrolases"/>
    <property type="match status" value="1"/>
</dbReference>
<dbReference type="InterPro" id="IPR038729">
    <property type="entry name" value="Rad50/SbcC_AAA"/>
</dbReference>
<dbReference type="InterPro" id="IPR022205">
    <property type="entry name" value="DUF3732"/>
</dbReference>
<dbReference type="AlphaFoldDB" id="A0A1C3HB96"/>
<organism evidence="3">
    <name type="scientific">Serratia marcescens</name>
    <dbReference type="NCBI Taxonomy" id="615"/>
    <lineage>
        <taxon>Bacteria</taxon>
        <taxon>Pseudomonadati</taxon>
        <taxon>Pseudomonadota</taxon>
        <taxon>Gammaproteobacteria</taxon>
        <taxon>Enterobacterales</taxon>
        <taxon>Yersiniaceae</taxon>
        <taxon>Serratia</taxon>
    </lineage>
</organism>
<feature type="domain" description="Rad50/SbcC-type AAA" evidence="2">
    <location>
        <begin position="5"/>
        <end position="241"/>
    </location>
</feature>
<keyword evidence="1" id="KW-0175">Coiled coil</keyword>
<dbReference type="InterPro" id="IPR027417">
    <property type="entry name" value="P-loop_NTPase"/>
</dbReference>
<sequence length="640" mass="73906">MKAIIESINIFNEAGEHRFIELTNGLNVITGDSKTGKSALLEIVDYCLFSKTSSIPKGVITTFSYFYAVVFKLRDSYIIVGRHAPKTNLGSKAFIKLETNKENISPLSLSYFEDQSPTTLKAAQSKFETYLGLSVLDMKDEVNSFHHGKASIRNAVSLLFQHQNLIANKHALFYRFHDFVKRDRTIKELPIFLGWVEGNYYRLIREREDILKKVRTQEKIEMHAKNSQEENNKIIKNLVEEYLSAIDYKIDDNISYSKLLTLAKNLPPVPDIPHGSPQTEKNYQYENNLLSELNSKLIEVNRKIAILENCSDISIHHAIDLKKIKSTFDIFEPGEIITCPLCASEQPQITHELKELVTHQEQLITDLNKLQYFQEDTSQELERLIKQKDSIKKDIRVSNAKIKNYEKNKIELSKLNNFREKASFMRGKVSSLISSFFKNNDIINSSDSLKDLRDKLKKIELELSQYNLDKKYSSSEARISKIMTQICNELDFEEELKPAELHFSLRDFNFYHAHAGEKISLHEMGSGANWLACHLSLFLGILFLLTIEEKSCIPAFLFLDQPSQVYFPSDADRKSAKDSDIKQVENIFNTINSVLEHIKNKSNFMPQVIILEHADKLQLKDIDFESIVRKRWRENGEKLI</sequence>
<name>A0A1C3HB96_SERMA</name>
<evidence type="ECO:0000256" key="1">
    <source>
        <dbReference type="SAM" id="Coils"/>
    </source>
</evidence>
<feature type="coiled-coil region" evidence="1">
    <location>
        <begin position="374"/>
        <end position="408"/>
    </location>
</feature>
<protein>
    <recommendedName>
        <fullName evidence="2">Rad50/SbcC-type AAA domain-containing protein</fullName>
    </recommendedName>
</protein>
<gene>
    <name evidence="3" type="ORF">PWN146_00989</name>
</gene>
<evidence type="ECO:0000259" key="2">
    <source>
        <dbReference type="Pfam" id="PF13476"/>
    </source>
</evidence>
<feature type="coiled-coil region" evidence="1">
    <location>
        <begin position="442"/>
        <end position="469"/>
    </location>
</feature>
<dbReference type="EMBL" id="LT575490">
    <property type="protein sequence ID" value="SAY42311.1"/>
    <property type="molecule type" value="Genomic_DNA"/>
</dbReference>
<evidence type="ECO:0000313" key="3">
    <source>
        <dbReference type="EMBL" id="SAY42311.1"/>
    </source>
</evidence>
<reference evidence="3" key="1">
    <citation type="submission" date="2016-05" db="EMBL/GenBank/DDBJ databases">
        <authorList>
            <person name="Cock P.J.A."/>
            <person name="Cock P.J.A."/>
        </authorList>
    </citation>
    <scope>NUCLEOTIDE SEQUENCE</scope>
    <source>
        <strain evidence="3">PWN146_assembly</strain>
    </source>
</reference>
<proteinExistence type="predicted"/>
<accession>A0A1C3HB96</accession>